<dbReference type="Pfam" id="PF14354">
    <property type="entry name" value="Lar_restr_allev"/>
    <property type="match status" value="1"/>
</dbReference>
<sequence length="64" mass="7235">MKKDNIDNQLKPCPFCGSKVNSYKGFGGLVFIKCSVCGSITSFDNDQCKAKPYKAIKLWNRRSR</sequence>
<dbReference type="EMBL" id="JAQLKE010000027">
    <property type="protein sequence ID" value="MDB7084932.1"/>
    <property type="molecule type" value="Genomic_DNA"/>
</dbReference>
<evidence type="ECO:0000313" key="2">
    <source>
        <dbReference type="Proteomes" id="UP001211987"/>
    </source>
</evidence>
<protein>
    <submittedName>
        <fullName evidence="1">Lar family restriction alleviation protein</fullName>
    </submittedName>
</protein>
<accession>A0AB35IKE9</accession>
<gene>
    <name evidence="1" type="ORF">PM738_14070</name>
</gene>
<dbReference type="Proteomes" id="UP001211987">
    <property type="component" value="Unassembled WGS sequence"/>
</dbReference>
<comment type="caution">
    <text evidence="1">The sequence shown here is derived from an EMBL/GenBank/DDBJ whole genome shotgun (WGS) entry which is preliminary data.</text>
</comment>
<proteinExistence type="predicted"/>
<organism evidence="1 2">
    <name type="scientific">Thomasclavelia ramosa</name>
    <dbReference type="NCBI Taxonomy" id="1547"/>
    <lineage>
        <taxon>Bacteria</taxon>
        <taxon>Bacillati</taxon>
        <taxon>Bacillota</taxon>
        <taxon>Erysipelotrichia</taxon>
        <taxon>Erysipelotrichales</taxon>
        <taxon>Coprobacillaceae</taxon>
        <taxon>Thomasclavelia</taxon>
    </lineage>
</organism>
<reference evidence="1" key="1">
    <citation type="submission" date="2023-01" db="EMBL/GenBank/DDBJ databases">
        <title>Human gut microbiome strain richness.</title>
        <authorList>
            <person name="Chen-Liaw A."/>
        </authorList>
    </citation>
    <scope>NUCLEOTIDE SEQUENCE</scope>
    <source>
        <strain evidence="1">1001217st2_G6_1001217B_191108</strain>
    </source>
</reference>
<dbReference type="RefSeq" id="WP_272019090.1">
    <property type="nucleotide sequence ID" value="NZ_JAQLKE010000027.1"/>
</dbReference>
<dbReference type="AlphaFoldDB" id="A0AB35IKE9"/>
<name>A0AB35IKE9_9FIRM</name>
<evidence type="ECO:0000313" key="1">
    <source>
        <dbReference type="EMBL" id="MDB7084932.1"/>
    </source>
</evidence>